<dbReference type="EMBL" id="JAAGBB010000052">
    <property type="protein sequence ID" value="MBR0668288.1"/>
    <property type="molecule type" value="Genomic_DNA"/>
</dbReference>
<protein>
    <recommendedName>
        <fullName evidence="2">protein-glutamate O-methyltransferase</fullName>
        <ecNumber evidence="2">2.1.1.80</ecNumber>
    </recommendedName>
</protein>
<reference evidence="8" key="1">
    <citation type="journal article" date="2021" name="Syst. Appl. Microbiol.">
        <title>Roseomonas hellenica sp. nov., isolated from roots of wild-growing Alkanna tinctoria.</title>
        <authorList>
            <person name="Rat A."/>
            <person name="Naranjo H.D."/>
            <person name="Lebbe L."/>
            <person name="Cnockaert M."/>
            <person name="Krigas N."/>
            <person name="Grigoriadou K."/>
            <person name="Maloupa E."/>
            <person name="Willems A."/>
        </authorList>
    </citation>
    <scope>NUCLEOTIDE SEQUENCE [LARGE SCALE GENOMIC DNA]</scope>
    <source>
        <strain evidence="8">LMG 31523</strain>
    </source>
</reference>
<dbReference type="PANTHER" id="PTHR24422">
    <property type="entry name" value="CHEMOTAXIS PROTEIN METHYLTRANSFERASE"/>
    <property type="match status" value="1"/>
</dbReference>
<gene>
    <name evidence="7" type="ORF">GXW71_28305</name>
</gene>
<organism evidence="7 8">
    <name type="scientific">Plastoroseomonas hellenica</name>
    <dbReference type="NCBI Taxonomy" id="2687306"/>
    <lineage>
        <taxon>Bacteria</taxon>
        <taxon>Pseudomonadati</taxon>
        <taxon>Pseudomonadota</taxon>
        <taxon>Alphaproteobacteria</taxon>
        <taxon>Acetobacterales</taxon>
        <taxon>Acetobacteraceae</taxon>
        <taxon>Plastoroseomonas</taxon>
    </lineage>
</organism>
<dbReference type="Pfam" id="PF03705">
    <property type="entry name" value="CheR_N"/>
    <property type="match status" value="1"/>
</dbReference>
<sequence>MSASSSALSTAGFDFIAGLARSRSGIVLTPDKAYMMETRLSPLIRRAGLGSLDELVLKLRGPRAEKLTQEVVEALTTNESFFFRDGKPFEHLRRFLPTLRAARGPGTRLRVWSAACSSGQEAYSIAMILQELGLQAGPAEILGTDISMEMVERARSGVFTQFEVQRGLPVQLLVKHFRQIEGGRWQIADALRAAAEFRFWNLLDDPRSLGRFDAIFCRNVLIYFDTETKTRVLDRLAGLLLPGGVVYLGGAETVLGLTTRLVPVPGERGAYVVA</sequence>
<evidence type="ECO:0000313" key="7">
    <source>
        <dbReference type="EMBL" id="MBR0668288.1"/>
    </source>
</evidence>
<evidence type="ECO:0000256" key="3">
    <source>
        <dbReference type="ARBA" id="ARBA00022603"/>
    </source>
</evidence>
<evidence type="ECO:0000256" key="2">
    <source>
        <dbReference type="ARBA" id="ARBA00012534"/>
    </source>
</evidence>
<evidence type="ECO:0000256" key="5">
    <source>
        <dbReference type="ARBA" id="ARBA00022691"/>
    </source>
</evidence>
<keyword evidence="3" id="KW-0489">Methyltransferase</keyword>
<evidence type="ECO:0000313" key="8">
    <source>
        <dbReference type="Proteomes" id="UP001196870"/>
    </source>
</evidence>
<dbReference type="Gene3D" id="3.40.50.150">
    <property type="entry name" value="Vaccinia Virus protein VP39"/>
    <property type="match status" value="1"/>
</dbReference>
<dbReference type="PRINTS" id="PR00996">
    <property type="entry name" value="CHERMTFRASE"/>
</dbReference>
<dbReference type="SUPFAM" id="SSF47757">
    <property type="entry name" value="Chemotaxis receptor methyltransferase CheR, N-terminal domain"/>
    <property type="match status" value="1"/>
</dbReference>
<dbReference type="SUPFAM" id="SSF53335">
    <property type="entry name" value="S-adenosyl-L-methionine-dependent methyltransferases"/>
    <property type="match status" value="1"/>
</dbReference>
<dbReference type="InterPro" id="IPR050903">
    <property type="entry name" value="Bact_Chemotaxis_MeTrfase"/>
</dbReference>
<dbReference type="EC" id="2.1.1.80" evidence="2"/>
<feature type="domain" description="CheR-type methyltransferase" evidence="6">
    <location>
        <begin position="1"/>
        <end position="274"/>
    </location>
</feature>
<dbReference type="CDD" id="cd02440">
    <property type="entry name" value="AdoMet_MTases"/>
    <property type="match status" value="1"/>
</dbReference>
<dbReference type="InterPro" id="IPR022641">
    <property type="entry name" value="CheR_N"/>
</dbReference>
<evidence type="ECO:0000259" key="6">
    <source>
        <dbReference type="PROSITE" id="PS50123"/>
    </source>
</evidence>
<dbReference type="InterPro" id="IPR000780">
    <property type="entry name" value="CheR_MeTrfase"/>
</dbReference>
<dbReference type="Proteomes" id="UP001196870">
    <property type="component" value="Unassembled WGS sequence"/>
</dbReference>
<dbReference type="PANTHER" id="PTHR24422:SF21">
    <property type="entry name" value="CHEMOTAXIS PROTEIN METHYLTRANSFERASE 1"/>
    <property type="match status" value="1"/>
</dbReference>
<dbReference type="RefSeq" id="WP_211856066.1">
    <property type="nucleotide sequence ID" value="NZ_JAAGBB010000052.1"/>
</dbReference>
<name>A0ABS5F770_9PROT</name>
<keyword evidence="8" id="KW-1185">Reference proteome</keyword>
<dbReference type="PROSITE" id="PS50123">
    <property type="entry name" value="CHER"/>
    <property type="match status" value="1"/>
</dbReference>
<evidence type="ECO:0000256" key="1">
    <source>
        <dbReference type="ARBA" id="ARBA00001541"/>
    </source>
</evidence>
<dbReference type="Gene3D" id="1.10.155.10">
    <property type="entry name" value="Chemotaxis receptor methyltransferase CheR, N-terminal domain"/>
    <property type="match status" value="1"/>
</dbReference>
<comment type="catalytic activity">
    <reaction evidence="1">
        <text>L-glutamyl-[protein] + S-adenosyl-L-methionine = [protein]-L-glutamate 5-O-methyl ester + S-adenosyl-L-homocysteine</text>
        <dbReference type="Rhea" id="RHEA:24452"/>
        <dbReference type="Rhea" id="RHEA-COMP:10208"/>
        <dbReference type="Rhea" id="RHEA-COMP:10311"/>
        <dbReference type="ChEBI" id="CHEBI:29973"/>
        <dbReference type="ChEBI" id="CHEBI:57856"/>
        <dbReference type="ChEBI" id="CHEBI:59789"/>
        <dbReference type="ChEBI" id="CHEBI:82795"/>
        <dbReference type="EC" id="2.1.1.80"/>
    </reaction>
</comment>
<comment type="caution">
    <text evidence="7">The sequence shown here is derived from an EMBL/GenBank/DDBJ whole genome shotgun (WGS) entry which is preliminary data.</text>
</comment>
<dbReference type="InterPro" id="IPR036804">
    <property type="entry name" value="CheR_N_sf"/>
</dbReference>
<proteinExistence type="predicted"/>
<dbReference type="InterPro" id="IPR022642">
    <property type="entry name" value="CheR_C"/>
</dbReference>
<dbReference type="InterPro" id="IPR029063">
    <property type="entry name" value="SAM-dependent_MTases_sf"/>
</dbReference>
<keyword evidence="4" id="KW-0808">Transferase</keyword>
<dbReference type="Pfam" id="PF01739">
    <property type="entry name" value="CheR"/>
    <property type="match status" value="1"/>
</dbReference>
<keyword evidence="5" id="KW-0949">S-adenosyl-L-methionine</keyword>
<accession>A0ABS5F770</accession>
<dbReference type="SMART" id="SM00138">
    <property type="entry name" value="MeTrc"/>
    <property type="match status" value="1"/>
</dbReference>
<evidence type="ECO:0000256" key="4">
    <source>
        <dbReference type="ARBA" id="ARBA00022679"/>
    </source>
</evidence>